<evidence type="ECO:0000313" key="3">
    <source>
        <dbReference type="Proteomes" id="UP000467700"/>
    </source>
</evidence>
<gene>
    <name evidence="2" type="ORF">AAE3_LOCUS12781</name>
</gene>
<name>A0A8S0WT25_CYCAE</name>
<dbReference type="Proteomes" id="UP000467700">
    <property type="component" value="Unassembled WGS sequence"/>
</dbReference>
<accession>A0A8S0WT25</accession>
<organism evidence="2 3">
    <name type="scientific">Cyclocybe aegerita</name>
    <name type="common">Black poplar mushroom</name>
    <name type="synonym">Agrocybe aegerita</name>
    <dbReference type="NCBI Taxonomy" id="1973307"/>
    <lineage>
        <taxon>Eukaryota</taxon>
        <taxon>Fungi</taxon>
        <taxon>Dikarya</taxon>
        <taxon>Basidiomycota</taxon>
        <taxon>Agaricomycotina</taxon>
        <taxon>Agaricomycetes</taxon>
        <taxon>Agaricomycetidae</taxon>
        <taxon>Agaricales</taxon>
        <taxon>Agaricineae</taxon>
        <taxon>Bolbitiaceae</taxon>
        <taxon>Cyclocybe</taxon>
    </lineage>
</organism>
<dbReference type="AlphaFoldDB" id="A0A8S0WT25"/>
<protein>
    <submittedName>
        <fullName evidence="2">Uncharacterized protein</fullName>
    </submittedName>
</protein>
<proteinExistence type="predicted"/>
<comment type="caution">
    <text evidence="2">The sequence shown here is derived from an EMBL/GenBank/DDBJ whole genome shotgun (WGS) entry which is preliminary data.</text>
</comment>
<evidence type="ECO:0000256" key="1">
    <source>
        <dbReference type="SAM" id="MobiDB-lite"/>
    </source>
</evidence>
<feature type="region of interest" description="Disordered" evidence="1">
    <location>
        <begin position="375"/>
        <end position="478"/>
    </location>
</feature>
<reference evidence="2 3" key="1">
    <citation type="submission" date="2020-01" db="EMBL/GenBank/DDBJ databases">
        <authorList>
            <person name="Gupta K D."/>
        </authorList>
    </citation>
    <scope>NUCLEOTIDE SEQUENCE [LARGE SCALE GENOMIC DNA]</scope>
</reference>
<dbReference type="EMBL" id="CACVBS010000090">
    <property type="protein sequence ID" value="CAA7270447.1"/>
    <property type="molecule type" value="Genomic_DNA"/>
</dbReference>
<sequence length="849" mass="96248">MSFPIPPLSGYERAMLYHLNEPLDPSRGHAIILNGDIFFSPNSQRTIRAPPTPEDPLRRKPYKNSLRPVYNYIPELFNYPGTDRPKGVSMSPEQVLAWARFEKNIKTMFQSLSGATSILRVEPIIDTACGCAGTYHNAHDFYCAEKRLREWFSLWVAMLSYAIAVLQAPPNLTCKSVALPTWYQCLHKDSWDDITLSCLQQNAAQFTNPEERVRCFVDIGLNPAHRTSVDWLCHFNIPVWYPWGVQQSSSQDNFMKHLAPLPEQLQLVMTFFNKQPNASTGPKPWEAHFASIEKQIALSRNTAELRQCGPDKNTKVYLWEKTHQGTYSRVFMYKSKWKDTLERFGRNQKHYNPLLNEWDCREDLGELDPEERQANYYYGGSDDKDGVDLDLPSIPANADTLNRRVRSVSPPSPAPRPSSPHQASPIASARPCSSHLLPQITSNPAEGTRTSDAPASDPPPTPVVQPLQSSTTRLSNSVGRLSDCDIVPERYSPLEMLYLFWGFTSPPSASSTSYLQMHFDNFRVSNLIKGIGVLSLTDNFLQSRTGMAALDFFRCLTETQSTPLRNELFDLSISNLHKLPTSGRLRFVRKFLGDLFVFAFGNAATVPWRLAVMSARDALFVCRLELSMKDFEICLELLQCGMQFCTLLPLPEFMPVPSPEAPLALRPPKHVFSTHDYEAYIQDRTSLLRNPRVGRAALRRGSILWRLAITVVSFQDVLNGPTMAVTLDHQCEMYKPGDKKLWCDDVLGDTEIEMLCGIYCVPTGYGTQMSTVSWWPTNASWWVNVGNTCWNNAYEKIFEDRLAAIKAGEAQPLPPSAWRLILQPYSHIRRAHTTAELLASQFMRQQLRG</sequence>
<dbReference type="OrthoDB" id="3270336at2759"/>
<keyword evidence="3" id="KW-1185">Reference proteome</keyword>
<evidence type="ECO:0000313" key="2">
    <source>
        <dbReference type="EMBL" id="CAA7270447.1"/>
    </source>
</evidence>